<accession>A0A1G9YFP0</accession>
<dbReference type="CDD" id="cd04301">
    <property type="entry name" value="NAT_SF"/>
    <property type="match status" value="1"/>
</dbReference>
<keyword evidence="2" id="KW-0012">Acyltransferase</keyword>
<keyword evidence="1" id="KW-0808">Transferase</keyword>
<dbReference type="OrthoDB" id="9800962at2"/>
<dbReference type="GO" id="GO:0005840">
    <property type="term" value="C:ribosome"/>
    <property type="evidence" value="ECO:0007669"/>
    <property type="project" value="UniProtKB-KW"/>
</dbReference>
<keyword evidence="5" id="KW-1185">Reference proteome</keyword>
<keyword evidence="4" id="KW-0689">Ribosomal protein</keyword>
<dbReference type="Pfam" id="PF00583">
    <property type="entry name" value="Acetyltransf_1"/>
    <property type="match status" value="1"/>
</dbReference>
<evidence type="ECO:0000256" key="1">
    <source>
        <dbReference type="ARBA" id="ARBA00022679"/>
    </source>
</evidence>
<dbReference type="InterPro" id="IPR051635">
    <property type="entry name" value="SNAT-like"/>
</dbReference>
<evidence type="ECO:0000313" key="4">
    <source>
        <dbReference type="EMBL" id="SDN07847.1"/>
    </source>
</evidence>
<dbReference type="PANTHER" id="PTHR10908">
    <property type="entry name" value="SEROTONIN N-ACETYLTRANSFERASE"/>
    <property type="match status" value="1"/>
</dbReference>
<evidence type="ECO:0000259" key="3">
    <source>
        <dbReference type="PROSITE" id="PS51186"/>
    </source>
</evidence>
<evidence type="ECO:0000313" key="5">
    <source>
        <dbReference type="Proteomes" id="UP000214880"/>
    </source>
</evidence>
<dbReference type="InterPro" id="IPR016181">
    <property type="entry name" value="Acyl_CoA_acyltransferase"/>
</dbReference>
<dbReference type="Gene3D" id="3.40.630.30">
    <property type="match status" value="1"/>
</dbReference>
<protein>
    <submittedName>
        <fullName evidence="4">Ribosomal protein S18 acetylase RimI</fullName>
    </submittedName>
</protein>
<feature type="domain" description="N-acetyltransferase" evidence="3">
    <location>
        <begin position="4"/>
        <end position="163"/>
    </location>
</feature>
<reference evidence="4 5" key="1">
    <citation type="submission" date="2016-10" db="EMBL/GenBank/DDBJ databases">
        <authorList>
            <person name="de Groot N.N."/>
        </authorList>
    </citation>
    <scope>NUCLEOTIDE SEQUENCE [LARGE SCALE GENOMIC DNA]</scope>
    <source>
        <strain evidence="4 5">DSM 1736</strain>
    </source>
</reference>
<dbReference type="GO" id="GO:0008080">
    <property type="term" value="F:N-acetyltransferase activity"/>
    <property type="evidence" value="ECO:0007669"/>
    <property type="project" value="UniProtKB-ARBA"/>
</dbReference>
<keyword evidence="4" id="KW-0687">Ribonucleoprotein</keyword>
<dbReference type="SUPFAM" id="SSF55729">
    <property type="entry name" value="Acyl-CoA N-acyltransferases (Nat)"/>
    <property type="match status" value="1"/>
</dbReference>
<dbReference type="InterPro" id="IPR000182">
    <property type="entry name" value="GNAT_dom"/>
</dbReference>
<proteinExistence type="predicted"/>
<dbReference type="PROSITE" id="PS51186">
    <property type="entry name" value="GNAT"/>
    <property type="match status" value="1"/>
</dbReference>
<dbReference type="AlphaFoldDB" id="A0A1G9YFP0"/>
<gene>
    <name evidence="4" type="ORF">SAMN04488502_11187</name>
</gene>
<name>A0A1G9YFP0_9FIRM</name>
<dbReference type="EMBL" id="FNHB01000011">
    <property type="protein sequence ID" value="SDN07847.1"/>
    <property type="molecule type" value="Genomic_DNA"/>
</dbReference>
<dbReference type="STRING" id="146817.SAMN04488502_11187"/>
<dbReference type="RefSeq" id="WP_092074670.1">
    <property type="nucleotide sequence ID" value="NZ_FNHB01000011.1"/>
</dbReference>
<dbReference type="Proteomes" id="UP000214880">
    <property type="component" value="Unassembled WGS sequence"/>
</dbReference>
<evidence type="ECO:0000256" key="2">
    <source>
        <dbReference type="ARBA" id="ARBA00023315"/>
    </source>
</evidence>
<sequence length="163" mass="18017">MSDIILRAVRPEDLEQVAKIEAACFPVNEAASPESFQERIRAFPDSFIVAETDGKLIGFINGCATNSPVIYDELFHSARHHLATGANLTVFGLAVLPEYRKRGIAAQLMNHFIQLAKASGRKSLILTCKNRLVHYYETFGYINNGLSGSTHGGAQWFDMTLTL</sequence>
<dbReference type="PANTHER" id="PTHR10908:SF0">
    <property type="entry name" value="SEROTONIN N-ACETYLTRANSFERASE"/>
    <property type="match status" value="1"/>
</dbReference>
<organism evidence="4 5">
    <name type="scientific">Dendrosporobacter quercicolus</name>
    <dbReference type="NCBI Taxonomy" id="146817"/>
    <lineage>
        <taxon>Bacteria</taxon>
        <taxon>Bacillati</taxon>
        <taxon>Bacillota</taxon>
        <taxon>Negativicutes</taxon>
        <taxon>Selenomonadales</taxon>
        <taxon>Sporomusaceae</taxon>
        <taxon>Dendrosporobacter</taxon>
    </lineage>
</organism>